<evidence type="ECO:0000256" key="14">
    <source>
        <dbReference type="ARBA" id="ARBA00023034"/>
    </source>
</evidence>
<keyword evidence="7" id="KW-0121">Carboxypeptidase</keyword>
<keyword evidence="16" id="KW-0865">Zymogen</keyword>
<evidence type="ECO:0000256" key="2">
    <source>
        <dbReference type="ARBA" id="ARBA00004371"/>
    </source>
</evidence>
<evidence type="ECO:0000313" key="24">
    <source>
        <dbReference type="Proteomes" id="UP000190888"/>
    </source>
</evidence>
<evidence type="ECO:0000256" key="21">
    <source>
        <dbReference type="SAM" id="SignalP"/>
    </source>
</evidence>
<accession>A0A1T4QVZ2</accession>
<evidence type="ECO:0000256" key="20">
    <source>
        <dbReference type="ARBA" id="ARBA00033328"/>
    </source>
</evidence>
<keyword evidence="14" id="KW-0333">Golgi apparatus</keyword>
<dbReference type="STRING" id="413434.SAMN04488132_109145"/>
<dbReference type="EMBL" id="FUWH01000009">
    <property type="protein sequence ID" value="SKA07922.1"/>
    <property type="molecule type" value="Genomic_DNA"/>
</dbReference>
<dbReference type="InterPro" id="IPR039866">
    <property type="entry name" value="CPQ"/>
</dbReference>
<organism evidence="23 24">
    <name type="scientific">Sediminibacterium ginsengisoli</name>
    <dbReference type="NCBI Taxonomy" id="413434"/>
    <lineage>
        <taxon>Bacteria</taxon>
        <taxon>Pseudomonadati</taxon>
        <taxon>Bacteroidota</taxon>
        <taxon>Chitinophagia</taxon>
        <taxon>Chitinophagales</taxon>
        <taxon>Chitinophagaceae</taxon>
        <taxon>Sediminibacterium</taxon>
    </lineage>
</organism>
<evidence type="ECO:0000256" key="19">
    <source>
        <dbReference type="ARBA" id="ARBA00025833"/>
    </source>
</evidence>
<dbReference type="PANTHER" id="PTHR12053">
    <property type="entry name" value="PROTEASE FAMILY M28 PLASMA GLUTAMATE CARBOXYPEPTIDASE-RELATED"/>
    <property type="match status" value="1"/>
</dbReference>
<dbReference type="GO" id="GO:0070573">
    <property type="term" value="F:metallodipeptidase activity"/>
    <property type="evidence" value="ECO:0007669"/>
    <property type="project" value="InterPro"/>
</dbReference>
<comment type="subcellular location">
    <subcellularLocation>
        <location evidence="1">Endoplasmic reticulum</location>
    </subcellularLocation>
    <subcellularLocation>
        <location evidence="3">Golgi apparatus</location>
    </subcellularLocation>
    <subcellularLocation>
        <location evidence="2">Lysosome</location>
    </subcellularLocation>
    <subcellularLocation>
        <location evidence="4">Secreted</location>
    </subcellularLocation>
</comment>
<keyword evidence="13" id="KW-0862">Zinc</keyword>
<dbReference type="Pfam" id="PF04389">
    <property type="entry name" value="Peptidase_M28"/>
    <property type="match status" value="1"/>
</dbReference>
<reference evidence="23 24" key="1">
    <citation type="submission" date="2017-02" db="EMBL/GenBank/DDBJ databases">
        <authorList>
            <person name="Peterson S.W."/>
        </authorList>
    </citation>
    <scope>NUCLEOTIDE SEQUENCE [LARGE SCALE GENOMIC DNA]</scope>
    <source>
        <strain evidence="23 24">DSM 22335</strain>
    </source>
</reference>
<comment type="subunit">
    <text evidence="19">Homodimer. The monomeric form is inactive while the homodimer is active.</text>
</comment>
<evidence type="ECO:0000256" key="8">
    <source>
        <dbReference type="ARBA" id="ARBA00022670"/>
    </source>
</evidence>
<keyword evidence="6" id="KW-0964">Secreted</keyword>
<evidence type="ECO:0000256" key="9">
    <source>
        <dbReference type="ARBA" id="ARBA00022723"/>
    </source>
</evidence>
<sequence length="534" mass="58132">MRKLSRYTTIMALSLPFAALAQEKIDAAMMQKIRKEGLENSKVMEIAFNLTDKSGNRLMNSPGYFRAANYAKDALTSWGVSGAKLDPFGEFGKGWELEKSYVAITAPYYKPLLAFPKAWCGGTKGQKSAEVIVISAKDTVALEAYKGKLKGKIIILDQPTDYKHSFKPDAFRYTDEELAKMAAEQPQAPRQAANPADTAAMRRMREQMAARGGGGAARVGALLKEMAKNEGAIALLSSGGVRSHDGTIFAQGGGAYKGTDPENFLDLALGLEDFNTILRLAKSGTPVKMDVDVKTKFYDKDLQGYNVIAEIPGTDPALKDEVVMIGGHLDSWQTGTGATDNASGSAVMMEAMRILKTLGIQPKRTIRIGLWGGEEQGLHGSRGYVKNTFGDISTMQTTPAHAKFSSYFNIDNGTGKIRGIYLQGNAQAKGIFTEWLAPFKDLGATTVTIANTGGTDHQSFDAIGLPGFQFIQDPIEYNQRTHHSNMDVYDHLIEEDLKQIATIVAAFAYNAAQREAKIPRKEMPKPRPAGGRNF</sequence>
<evidence type="ECO:0000256" key="1">
    <source>
        <dbReference type="ARBA" id="ARBA00004240"/>
    </source>
</evidence>
<keyword evidence="24" id="KW-1185">Reference proteome</keyword>
<evidence type="ECO:0000256" key="5">
    <source>
        <dbReference type="ARBA" id="ARBA00014116"/>
    </source>
</evidence>
<dbReference type="GO" id="GO:0006508">
    <property type="term" value="P:proteolysis"/>
    <property type="evidence" value="ECO:0007669"/>
    <property type="project" value="UniProtKB-KW"/>
</dbReference>
<dbReference type="PANTHER" id="PTHR12053:SF3">
    <property type="entry name" value="CARBOXYPEPTIDASE Q"/>
    <property type="match status" value="1"/>
</dbReference>
<dbReference type="GO" id="GO:0004180">
    <property type="term" value="F:carboxypeptidase activity"/>
    <property type="evidence" value="ECO:0007669"/>
    <property type="project" value="UniProtKB-KW"/>
</dbReference>
<dbReference type="GO" id="GO:0005576">
    <property type="term" value="C:extracellular region"/>
    <property type="evidence" value="ECO:0007669"/>
    <property type="project" value="UniProtKB-SubCell"/>
</dbReference>
<gene>
    <name evidence="23" type="ORF">SAMN04488132_109145</name>
</gene>
<keyword evidence="8" id="KW-0645">Protease</keyword>
<evidence type="ECO:0000256" key="4">
    <source>
        <dbReference type="ARBA" id="ARBA00004613"/>
    </source>
</evidence>
<dbReference type="InterPro" id="IPR007484">
    <property type="entry name" value="Peptidase_M28"/>
</dbReference>
<dbReference type="AlphaFoldDB" id="A0A1T4QVZ2"/>
<name>A0A1T4QVZ2_9BACT</name>
<evidence type="ECO:0000256" key="10">
    <source>
        <dbReference type="ARBA" id="ARBA00022729"/>
    </source>
</evidence>
<dbReference type="SUPFAM" id="SSF53187">
    <property type="entry name" value="Zn-dependent exopeptidases"/>
    <property type="match status" value="1"/>
</dbReference>
<evidence type="ECO:0000256" key="15">
    <source>
        <dbReference type="ARBA" id="ARBA00023049"/>
    </source>
</evidence>
<dbReference type="OrthoDB" id="9769665at2"/>
<feature type="domain" description="Peptidase M28" evidence="22">
    <location>
        <begin position="306"/>
        <end position="507"/>
    </location>
</feature>
<keyword evidence="17" id="KW-0325">Glycoprotein</keyword>
<evidence type="ECO:0000256" key="7">
    <source>
        <dbReference type="ARBA" id="ARBA00022645"/>
    </source>
</evidence>
<dbReference type="CDD" id="cd08015">
    <property type="entry name" value="M28_like"/>
    <property type="match status" value="1"/>
</dbReference>
<evidence type="ECO:0000256" key="18">
    <source>
        <dbReference type="ARBA" id="ARBA00023228"/>
    </source>
</evidence>
<keyword evidence="18" id="KW-0458">Lysosome</keyword>
<dbReference type="GO" id="GO:0046872">
    <property type="term" value="F:metal ion binding"/>
    <property type="evidence" value="ECO:0007669"/>
    <property type="project" value="UniProtKB-KW"/>
</dbReference>
<dbReference type="RefSeq" id="WP_078832237.1">
    <property type="nucleotide sequence ID" value="NZ_FUWH01000009.1"/>
</dbReference>
<keyword evidence="11" id="KW-0378">Hydrolase</keyword>
<evidence type="ECO:0000259" key="22">
    <source>
        <dbReference type="Pfam" id="PF04389"/>
    </source>
</evidence>
<feature type="chain" id="PRO_5012413934" description="Carboxypeptidase Q" evidence="21">
    <location>
        <begin position="22"/>
        <end position="534"/>
    </location>
</feature>
<keyword evidence="9" id="KW-0479">Metal-binding</keyword>
<keyword evidence="10 21" id="KW-0732">Signal</keyword>
<keyword evidence="12" id="KW-0256">Endoplasmic reticulum</keyword>
<evidence type="ECO:0000256" key="6">
    <source>
        <dbReference type="ARBA" id="ARBA00022525"/>
    </source>
</evidence>
<keyword evidence="15" id="KW-0482">Metalloprotease</keyword>
<evidence type="ECO:0000256" key="16">
    <source>
        <dbReference type="ARBA" id="ARBA00023145"/>
    </source>
</evidence>
<dbReference type="GO" id="GO:0005764">
    <property type="term" value="C:lysosome"/>
    <property type="evidence" value="ECO:0007669"/>
    <property type="project" value="UniProtKB-SubCell"/>
</dbReference>
<dbReference type="Proteomes" id="UP000190888">
    <property type="component" value="Unassembled WGS sequence"/>
</dbReference>
<evidence type="ECO:0000313" key="23">
    <source>
        <dbReference type="EMBL" id="SKA07922.1"/>
    </source>
</evidence>
<evidence type="ECO:0000256" key="13">
    <source>
        <dbReference type="ARBA" id="ARBA00022833"/>
    </source>
</evidence>
<protein>
    <recommendedName>
        <fullName evidence="5">Carboxypeptidase Q</fullName>
    </recommendedName>
    <alternativeName>
        <fullName evidence="20">Plasma glutamate carboxypeptidase</fullName>
    </alternativeName>
</protein>
<dbReference type="Gene3D" id="3.40.630.10">
    <property type="entry name" value="Zn peptidases"/>
    <property type="match status" value="2"/>
</dbReference>
<feature type="signal peptide" evidence="21">
    <location>
        <begin position="1"/>
        <end position="21"/>
    </location>
</feature>
<evidence type="ECO:0000256" key="12">
    <source>
        <dbReference type="ARBA" id="ARBA00022824"/>
    </source>
</evidence>
<evidence type="ECO:0000256" key="11">
    <source>
        <dbReference type="ARBA" id="ARBA00022801"/>
    </source>
</evidence>
<evidence type="ECO:0000256" key="3">
    <source>
        <dbReference type="ARBA" id="ARBA00004555"/>
    </source>
</evidence>
<proteinExistence type="predicted"/>
<dbReference type="Gene3D" id="3.50.30.30">
    <property type="match status" value="1"/>
</dbReference>
<evidence type="ECO:0000256" key="17">
    <source>
        <dbReference type="ARBA" id="ARBA00023180"/>
    </source>
</evidence>